<evidence type="ECO:0000256" key="5">
    <source>
        <dbReference type="ARBA" id="ARBA00023251"/>
    </source>
</evidence>
<evidence type="ECO:0000313" key="10">
    <source>
        <dbReference type="Proteomes" id="UP001223016"/>
    </source>
</evidence>
<evidence type="ECO:0000256" key="3">
    <source>
        <dbReference type="ARBA" id="ARBA00012865"/>
    </source>
</evidence>
<keyword evidence="10" id="KW-1185">Reference proteome</keyword>
<feature type="signal peptide" evidence="7">
    <location>
        <begin position="1"/>
        <end position="22"/>
    </location>
</feature>
<dbReference type="InterPro" id="IPR050491">
    <property type="entry name" value="AmpC-like"/>
</dbReference>
<name>A0ABT9CLD3_9PSED</name>
<evidence type="ECO:0000256" key="2">
    <source>
        <dbReference type="ARBA" id="ARBA00007840"/>
    </source>
</evidence>
<evidence type="ECO:0000256" key="4">
    <source>
        <dbReference type="ARBA" id="ARBA00022801"/>
    </source>
</evidence>
<protein>
    <recommendedName>
        <fullName evidence="3 6">Beta-lactamase</fullName>
        <ecNumber evidence="3 6">3.5.2.6</ecNumber>
    </recommendedName>
</protein>
<feature type="chain" id="PRO_5046981879" description="Beta-lactamase" evidence="7">
    <location>
        <begin position="23"/>
        <end position="389"/>
    </location>
</feature>
<dbReference type="NCBIfam" id="NF033085">
    <property type="entry name" value="bla_class_C"/>
    <property type="match status" value="1"/>
</dbReference>
<keyword evidence="4 6" id="KW-0378">Hydrolase</keyword>
<keyword evidence="7" id="KW-0732">Signal</keyword>
<dbReference type="InterPro" id="IPR012338">
    <property type="entry name" value="Beta-lactam/transpept-like"/>
</dbReference>
<dbReference type="SUPFAM" id="SSF56601">
    <property type="entry name" value="beta-lactamase/transpeptidase-like"/>
    <property type="match status" value="1"/>
</dbReference>
<evidence type="ECO:0000256" key="7">
    <source>
        <dbReference type="SAM" id="SignalP"/>
    </source>
</evidence>
<dbReference type="InterPro" id="IPR001586">
    <property type="entry name" value="Beta-lactam_class-C_AS"/>
</dbReference>
<dbReference type="Gene3D" id="3.40.710.10">
    <property type="entry name" value="DD-peptidase/beta-lactamase superfamily"/>
    <property type="match status" value="1"/>
</dbReference>
<comment type="similarity">
    <text evidence="2 6">Belongs to the class-C beta-lactamase family.</text>
</comment>
<feature type="domain" description="Beta-lactamase-related" evidence="8">
    <location>
        <begin position="40"/>
        <end position="378"/>
    </location>
</feature>
<dbReference type="EMBL" id="JAUQOO010000003">
    <property type="protein sequence ID" value="MDO7926293.1"/>
    <property type="molecule type" value="Genomic_DNA"/>
</dbReference>
<dbReference type="EC" id="3.5.2.6" evidence="3 6"/>
<dbReference type="PANTHER" id="PTHR46825:SF8">
    <property type="entry name" value="BETA-LACTAMASE-RELATED"/>
    <property type="match status" value="1"/>
</dbReference>
<evidence type="ECO:0000256" key="1">
    <source>
        <dbReference type="ARBA" id="ARBA00001526"/>
    </source>
</evidence>
<comment type="catalytic activity">
    <reaction evidence="1 6">
        <text>a beta-lactam + H2O = a substituted beta-amino acid</text>
        <dbReference type="Rhea" id="RHEA:20401"/>
        <dbReference type="ChEBI" id="CHEBI:15377"/>
        <dbReference type="ChEBI" id="CHEBI:35627"/>
        <dbReference type="ChEBI" id="CHEBI:140347"/>
        <dbReference type="EC" id="3.5.2.6"/>
    </reaction>
</comment>
<dbReference type="PANTHER" id="PTHR46825">
    <property type="entry name" value="D-ALANYL-D-ALANINE-CARBOXYPEPTIDASE/ENDOPEPTIDASE AMPH"/>
    <property type="match status" value="1"/>
</dbReference>
<dbReference type="Pfam" id="PF00144">
    <property type="entry name" value="Beta-lactamase"/>
    <property type="match status" value="1"/>
</dbReference>
<reference evidence="9 10" key="1">
    <citation type="submission" date="2023-07" db="EMBL/GenBank/DDBJ databases">
        <title>Identification of four novel Pseudomonas species associated with bacterial leaf spot of cucurbits.</title>
        <authorList>
            <person name="Fullem K.R."/>
        </authorList>
    </citation>
    <scope>NUCLEOTIDE SEQUENCE [LARGE SCALE GENOMIC DNA]</scope>
    <source>
        <strain evidence="9 10">KFB 138</strain>
    </source>
</reference>
<dbReference type="GO" id="GO:0008800">
    <property type="term" value="F:beta-lactamase activity"/>
    <property type="evidence" value="ECO:0007669"/>
    <property type="project" value="UniProtKB-EC"/>
</dbReference>
<dbReference type="InterPro" id="IPR001466">
    <property type="entry name" value="Beta-lactam-related"/>
</dbReference>
<gene>
    <name evidence="9" type="primary">ampC</name>
    <name evidence="9" type="ORF">Q6A51_05840</name>
</gene>
<evidence type="ECO:0000259" key="8">
    <source>
        <dbReference type="Pfam" id="PF00144"/>
    </source>
</evidence>
<evidence type="ECO:0000313" key="9">
    <source>
        <dbReference type="EMBL" id="MDO7926293.1"/>
    </source>
</evidence>
<accession>A0ABT9CLD3</accession>
<dbReference type="PROSITE" id="PS00336">
    <property type="entry name" value="BETA_LACTAMASE_C"/>
    <property type="match status" value="1"/>
</dbReference>
<proteinExistence type="inferred from homology"/>
<dbReference type="RefSeq" id="WP_304574331.1">
    <property type="nucleotide sequence ID" value="NZ_JAUQOO010000003.1"/>
</dbReference>
<dbReference type="Proteomes" id="UP001223016">
    <property type="component" value="Unassembled WGS sequence"/>
</dbReference>
<sequence>MQWIKACAAPALLLMISSVAVAESKTPALDKTVHDEIMSVMQQYNIPGMTIAVTDNGQRRFYDYGVSSRDNQEKVSNDTLFELGSISKLFTATLATWAQANGQLSLTSSIDTYIPQLYGSRLGKVPLFHLGTHTAGGFPLQFPETIRDNEQMMSYFKAWQPQYLPGAHRSYANPSIGLLGMIAANRMKLPFNVAMEQHLYPALGMTNSYLDVPANRQSWYAQGYNKQNEPVRLNPGVLAAEAYGMKSGSGDLIRFVEANMGMVQTSPALQRALADTRIGYFKSGSMTQDLIWEQYTLPVRLETLLEGNSNKMAYETRPATALSPPLAAQQDVWINKTGSTNGFGGYIAFVPGKKLGIVILANKNYPNEARVRIAYRILNELGCCSLPKS</sequence>
<comment type="caution">
    <text evidence="9">The sequence shown here is derived from an EMBL/GenBank/DDBJ whole genome shotgun (WGS) entry which is preliminary data.</text>
</comment>
<evidence type="ECO:0000256" key="6">
    <source>
        <dbReference type="RuleBase" id="RU361140"/>
    </source>
</evidence>
<dbReference type="InterPro" id="IPR058136">
    <property type="entry name" value="AmpC"/>
</dbReference>
<keyword evidence="5 6" id="KW-0046">Antibiotic resistance</keyword>
<organism evidence="9 10">
    <name type="scientific">Pseudomonas serbiensis</name>
    <dbReference type="NCBI Taxonomy" id="3064350"/>
    <lineage>
        <taxon>Bacteria</taxon>
        <taxon>Pseudomonadati</taxon>
        <taxon>Pseudomonadota</taxon>
        <taxon>Gammaproteobacteria</taxon>
        <taxon>Pseudomonadales</taxon>
        <taxon>Pseudomonadaceae</taxon>
        <taxon>Pseudomonas</taxon>
    </lineage>
</organism>